<sequence length="100" mass="10935">MSGLCGQEGSSKTLPRVLVWHRNIPLGFLSFLWIILLHSGFCESLSIVAVQSTDSTLGWDGILNPWGHFEGVLVLCGSLSLSSTAQIECSDSKFMSFSIW</sequence>
<organism evidence="1 2">
    <name type="scientific">Cucumis sativus</name>
    <name type="common">Cucumber</name>
    <dbReference type="NCBI Taxonomy" id="3659"/>
    <lineage>
        <taxon>Eukaryota</taxon>
        <taxon>Viridiplantae</taxon>
        <taxon>Streptophyta</taxon>
        <taxon>Embryophyta</taxon>
        <taxon>Tracheophyta</taxon>
        <taxon>Spermatophyta</taxon>
        <taxon>Magnoliopsida</taxon>
        <taxon>eudicotyledons</taxon>
        <taxon>Gunneridae</taxon>
        <taxon>Pentapetalae</taxon>
        <taxon>rosids</taxon>
        <taxon>fabids</taxon>
        <taxon>Cucurbitales</taxon>
        <taxon>Cucurbitaceae</taxon>
        <taxon>Benincaseae</taxon>
        <taxon>Cucumis</taxon>
    </lineage>
</organism>
<dbReference type="Proteomes" id="UP000029981">
    <property type="component" value="Chromosome 4"/>
</dbReference>
<keyword evidence="2" id="KW-1185">Reference proteome</keyword>
<protein>
    <submittedName>
        <fullName evidence="1">Uncharacterized protein</fullName>
    </submittedName>
</protein>
<reference evidence="1 2" key="4">
    <citation type="journal article" date="2011" name="BMC Genomics">
        <title>RNA-Seq improves annotation of protein-coding genes in the cucumber genome.</title>
        <authorList>
            <person name="Li Z."/>
            <person name="Zhang Z."/>
            <person name="Yan P."/>
            <person name="Huang S."/>
            <person name="Fei Z."/>
            <person name="Lin K."/>
        </authorList>
    </citation>
    <scope>NUCLEOTIDE SEQUENCE [LARGE SCALE GENOMIC DNA]</scope>
    <source>
        <strain evidence="2">cv. 9930</strain>
    </source>
</reference>
<reference evidence="1 2" key="2">
    <citation type="journal article" date="2009" name="PLoS ONE">
        <title>An integrated genetic and cytogenetic map of the cucumber genome.</title>
        <authorList>
            <person name="Ren Y."/>
            <person name="Zhang Z."/>
            <person name="Liu J."/>
            <person name="Staub J.E."/>
            <person name="Han Y."/>
            <person name="Cheng Z."/>
            <person name="Li X."/>
            <person name="Lu J."/>
            <person name="Miao H."/>
            <person name="Kang H."/>
            <person name="Xie B."/>
            <person name="Gu X."/>
            <person name="Wang X."/>
            <person name="Du Y."/>
            <person name="Jin W."/>
            <person name="Huang S."/>
        </authorList>
    </citation>
    <scope>NUCLEOTIDE SEQUENCE [LARGE SCALE GENOMIC DNA]</scope>
    <source>
        <strain evidence="2">cv. 9930</strain>
    </source>
</reference>
<accession>A0A0A0L0R3</accession>
<dbReference type="EMBL" id="CM002925">
    <property type="protein sequence ID" value="KGN55505.1"/>
    <property type="molecule type" value="Genomic_DNA"/>
</dbReference>
<name>A0A0A0L0R3_CUCSA</name>
<evidence type="ECO:0000313" key="2">
    <source>
        <dbReference type="Proteomes" id="UP000029981"/>
    </source>
</evidence>
<dbReference type="AlphaFoldDB" id="A0A0A0L0R3"/>
<proteinExistence type="predicted"/>
<dbReference type="Gramene" id="KGN55505">
    <property type="protein sequence ID" value="KGN55505"/>
    <property type="gene ID" value="Csa_4G663640"/>
</dbReference>
<evidence type="ECO:0000313" key="1">
    <source>
        <dbReference type="EMBL" id="KGN55505.1"/>
    </source>
</evidence>
<gene>
    <name evidence="1" type="ORF">Csa_4G663640</name>
</gene>
<reference evidence="1 2" key="3">
    <citation type="journal article" date="2010" name="BMC Genomics">
        <title>Transcriptome sequencing and comparative analysis of cucumber flowers with different sex types.</title>
        <authorList>
            <person name="Guo S."/>
            <person name="Zheng Y."/>
            <person name="Joung J.G."/>
            <person name="Liu S."/>
            <person name="Zhang Z."/>
            <person name="Crasta O.R."/>
            <person name="Sobral B.W."/>
            <person name="Xu Y."/>
            <person name="Huang S."/>
            <person name="Fei Z."/>
        </authorList>
    </citation>
    <scope>NUCLEOTIDE SEQUENCE [LARGE SCALE GENOMIC DNA]</scope>
    <source>
        <strain evidence="2">cv. 9930</strain>
    </source>
</reference>
<reference evidence="1 2" key="1">
    <citation type="journal article" date="2009" name="Nat. Genet.">
        <title>The genome of the cucumber, Cucumis sativus L.</title>
        <authorList>
            <person name="Huang S."/>
            <person name="Li R."/>
            <person name="Zhang Z."/>
            <person name="Li L."/>
            <person name="Gu X."/>
            <person name="Fan W."/>
            <person name="Lucas W.J."/>
            <person name="Wang X."/>
            <person name="Xie B."/>
            <person name="Ni P."/>
            <person name="Ren Y."/>
            <person name="Zhu H."/>
            <person name="Li J."/>
            <person name="Lin K."/>
            <person name="Jin W."/>
            <person name="Fei Z."/>
            <person name="Li G."/>
            <person name="Staub J."/>
            <person name="Kilian A."/>
            <person name="van der Vossen E.A."/>
            <person name="Wu Y."/>
            <person name="Guo J."/>
            <person name="He J."/>
            <person name="Jia Z."/>
            <person name="Ren Y."/>
            <person name="Tian G."/>
            <person name="Lu Y."/>
            <person name="Ruan J."/>
            <person name="Qian W."/>
            <person name="Wang M."/>
            <person name="Huang Q."/>
            <person name="Li B."/>
            <person name="Xuan Z."/>
            <person name="Cao J."/>
            <person name="Asan"/>
            <person name="Wu Z."/>
            <person name="Zhang J."/>
            <person name="Cai Q."/>
            <person name="Bai Y."/>
            <person name="Zhao B."/>
            <person name="Han Y."/>
            <person name="Li Y."/>
            <person name="Li X."/>
            <person name="Wang S."/>
            <person name="Shi Q."/>
            <person name="Liu S."/>
            <person name="Cho W.K."/>
            <person name="Kim J.Y."/>
            <person name="Xu Y."/>
            <person name="Heller-Uszynska K."/>
            <person name="Miao H."/>
            <person name="Cheng Z."/>
            <person name="Zhang S."/>
            <person name="Wu J."/>
            <person name="Yang Y."/>
            <person name="Kang H."/>
            <person name="Li M."/>
            <person name="Liang H."/>
            <person name="Ren X."/>
            <person name="Shi Z."/>
            <person name="Wen M."/>
            <person name="Jian M."/>
            <person name="Yang H."/>
            <person name="Zhang G."/>
            <person name="Yang Z."/>
            <person name="Chen R."/>
            <person name="Liu S."/>
            <person name="Li J."/>
            <person name="Ma L."/>
            <person name="Liu H."/>
            <person name="Zhou Y."/>
            <person name="Zhao J."/>
            <person name="Fang X."/>
            <person name="Li G."/>
            <person name="Fang L."/>
            <person name="Li Y."/>
            <person name="Liu D."/>
            <person name="Zheng H."/>
            <person name="Zhang Y."/>
            <person name="Qin N."/>
            <person name="Li Z."/>
            <person name="Yang G."/>
            <person name="Yang S."/>
            <person name="Bolund L."/>
            <person name="Kristiansen K."/>
            <person name="Zheng H."/>
            <person name="Li S."/>
            <person name="Zhang X."/>
            <person name="Yang H."/>
            <person name="Wang J."/>
            <person name="Sun R."/>
            <person name="Zhang B."/>
            <person name="Jiang S."/>
            <person name="Wang J."/>
            <person name="Du Y."/>
            <person name="Li S."/>
        </authorList>
    </citation>
    <scope>NUCLEOTIDE SEQUENCE [LARGE SCALE GENOMIC DNA]</scope>
    <source>
        <strain evidence="2">cv. 9930</strain>
    </source>
</reference>